<keyword evidence="1" id="KW-0812">Transmembrane</keyword>
<protein>
    <submittedName>
        <fullName evidence="2">Uncharacterized protein</fullName>
    </submittedName>
</protein>
<name>A0ABX7QLR7_9GAMM</name>
<evidence type="ECO:0000313" key="3">
    <source>
        <dbReference type="Proteomes" id="UP000662770"/>
    </source>
</evidence>
<keyword evidence="1" id="KW-1133">Transmembrane helix</keyword>
<evidence type="ECO:0000313" key="2">
    <source>
        <dbReference type="EMBL" id="QSX32401.1"/>
    </source>
</evidence>
<dbReference type="Proteomes" id="UP000662770">
    <property type="component" value="Chromosome"/>
</dbReference>
<evidence type="ECO:0000256" key="1">
    <source>
        <dbReference type="SAM" id="Phobius"/>
    </source>
</evidence>
<sequence length="199" mass="22608">MTANDIYGDAEVTVFIKLLTRELVWGGIVGLLLAWPLSNYWLCQQPSRTVSSLSANGYAMYFQPAQMPTWQITLNNDSQFRGHWQRTVYVLDEYQLYAYQQNDGQVVLVESHSIAPKARYLGEVIATNTLLQALARRQLKLPAELTAHLSAISFREHRSWLGQWLYSAYALPIYGVQQLTPLSASLLTDITATEQNNEH</sequence>
<reference evidence="2 3" key="1">
    <citation type="submission" date="2021-03" db="EMBL/GenBank/DDBJ databases">
        <title>Novel species identification of genus Shewanella.</title>
        <authorList>
            <person name="Liu G."/>
            <person name="Zhang Q."/>
        </authorList>
    </citation>
    <scope>NUCLEOTIDE SEQUENCE [LARGE SCALE GENOMIC DNA]</scope>
    <source>
        <strain evidence="2 3">FJAT-51800</strain>
    </source>
</reference>
<keyword evidence="3" id="KW-1185">Reference proteome</keyword>
<dbReference type="RefSeq" id="WP_207353645.1">
    <property type="nucleotide sequence ID" value="NZ_CP071503.1"/>
</dbReference>
<proteinExistence type="predicted"/>
<keyword evidence="1" id="KW-0472">Membrane</keyword>
<feature type="transmembrane region" description="Helical" evidence="1">
    <location>
        <begin position="23"/>
        <end position="42"/>
    </location>
</feature>
<gene>
    <name evidence="2" type="ORF">JYB87_11550</name>
</gene>
<accession>A0ABX7QLR7</accession>
<dbReference type="EMBL" id="CP071503">
    <property type="protein sequence ID" value="QSX32401.1"/>
    <property type="molecule type" value="Genomic_DNA"/>
</dbReference>
<organism evidence="2 3">
    <name type="scientific">Shewanella avicenniae</name>
    <dbReference type="NCBI Taxonomy" id="2814294"/>
    <lineage>
        <taxon>Bacteria</taxon>
        <taxon>Pseudomonadati</taxon>
        <taxon>Pseudomonadota</taxon>
        <taxon>Gammaproteobacteria</taxon>
        <taxon>Alteromonadales</taxon>
        <taxon>Shewanellaceae</taxon>
        <taxon>Shewanella</taxon>
    </lineage>
</organism>